<dbReference type="SUPFAM" id="SSF46689">
    <property type="entry name" value="Homeodomain-like"/>
    <property type="match status" value="2"/>
</dbReference>
<evidence type="ECO:0000313" key="5">
    <source>
        <dbReference type="EMBL" id="RLJ59215.1"/>
    </source>
</evidence>
<evidence type="ECO:0000313" key="6">
    <source>
        <dbReference type="Proteomes" id="UP000269157"/>
    </source>
</evidence>
<dbReference type="AlphaFoldDB" id="A0A497X147"/>
<evidence type="ECO:0000256" key="2">
    <source>
        <dbReference type="ARBA" id="ARBA00023125"/>
    </source>
</evidence>
<dbReference type="SUPFAM" id="SSF52317">
    <property type="entry name" value="Class I glutamine amidotransferase-like"/>
    <property type="match status" value="1"/>
</dbReference>
<dbReference type="Gene3D" id="1.10.10.60">
    <property type="entry name" value="Homeodomain-like"/>
    <property type="match status" value="2"/>
</dbReference>
<reference evidence="5 6" key="1">
    <citation type="submission" date="2018-10" db="EMBL/GenBank/DDBJ databases">
        <title>Genomic Encyclopedia of Archaeal and Bacterial Type Strains, Phase II (KMG-II): from individual species to whole genera.</title>
        <authorList>
            <person name="Goeker M."/>
        </authorList>
    </citation>
    <scope>NUCLEOTIDE SEQUENCE [LARGE SCALE GENOMIC DNA]</scope>
    <source>
        <strain evidence="5 6">DSM 29466</strain>
    </source>
</reference>
<proteinExistence type="predicted"/>
<keyword evidence="6" id="KW-1185">Reference proteome</keyword>
<evidence type="ECO:0000256" key="3">
    <source>
        <dbReference type="ARBA" id="ARBA00023163"/>
    </source>
</evidence>
<sequence>MGGHLPTDPAPNAAGTSARRMFELYVTAGFSELELSAITHTLAQANDTLAEDWFSWRYVSDAPGLVKGASGMMVRAEPAIVNYGFSDVMIVVGGRQDDKPAWLARARAMQRQARLVVLLSDAATVYIKSTTQPAGGVTTHWRDIAALEESGYHPNLTTRFSENSDGIITAAGVGATAELVIGLIASQLQAPHVAELGNRLLLHTIRKSDAEQPKDIADNEGLFDIHVTQAIRLMEDTIAEPMPMAELTAQVGLSTRHLERVFRKVFNDSPARFYKKLRAKRARTMIEETLMPMVDIAVATGFGSVNTLSKAVKDEYGMTPSKMRARRKITLLAFDEEPKPDTNARG</sequence>
<organism evidence="5 6">
    <name type="scientific">Litoreibacter meonggei</name>
    <dbReference type="NCBI Taxonomy" id="1049199"/>
    <lineage>
        <taxon>Bacteria</taxon>
        <taxon>Pseudomonadati</taxon>
        <taxon>Pseudomonadota</taxon>
        <taxon>Alphaproteobacteria</taxon>
        <taxon>Rhodobacterales</taxon>
        <taxon>Roseobacteraceae</taxon>
        <taxon>Litoreibacter</taxon>
    </lineage>
</organism>
<dbReference type="EMBL" id="RCCE01000002">
    <property type="protein sequence ID" value="RLJ59215.1"/>
    <property type="molecule type" value="Genomic_DNA"/>
</dbReference>
<dbReference type="OrthoDB" id="9793400at2"/>
<keyword evidence="3" id="KW-0804">Transcription</keyword>
<dbReference type="InterPro" id="IPR009057">
    <property type="entry name" value="Homeodomain-like_sf"/>
</dbReference>
<dbReference type="Proteomes" id="UP000269157">
    <property type="component" value="Unassembled WGS sequence"/>
</dbReference>
<dbReference type="PROSITE" id="PS01124">
    <property type="entry name" value="HTH_ARAC_FAMILY_2"/>
    <property type="match status" value="1"/>
</dbReference>
<dbReference type="Pfam" id="PF01965">
    <property type="entry name" value="DJ-1_PfpI"/>
    <property type="match status" value="1"/>
</dbReference>
<dbReference type="RefSeq" id="WP_121022939.1">
    <property type="nucleotide sequence ID" value="NZ_RCCE01000002.1"/>
</dbReference>
<dbReference type="InterPro" id="IPR050204">
    <property type="entry name" value="AraC_XylS_family_regulators"/>
</dbReference>
<dbReference type="PANTHER" id="PTHR46796">
    <property type="entry name" value="HTH-TYPE TRANSCRIPTIONAL ACTIVATOR RHAS-RELATED"/>
    <property type="match status" value="1"/>
</dbReference>
<evidence type="ECO:0000259" key="4">
    <source>
        <dbReference type="PROSITE" id="PS01124"/>
    </source>
</evidence>
<comment type="caution">
    <text evidence="5">The sequence shown here is derived from an EMBL/GenBank/DDBJ whole genome shotgun (WGS) entry which is preliminary data.</text>
</comment>
<gene>
    <name evidence="5" type="ORF">BCF46_1362</name>
</gene>
<dbReference type="GO" id="GO:0003700">
    <property type="term" value="F:DNA-binding transcription factor activity"/>
    <property type="evidence" value="ECO:0007669"/>
    <property type="project" value="InterPro"/>
</dbReference>
<protein>
    <submittedName>
        <fullName evidence="5">AraC family transcriptional regulator</fullName>
    </submittedName>
</protein>
<dbReference type="Pfam" id="PF12833">
    <property type="entry name" value="HTH_18"/>
    <property type="match status" value="1"/>
</dbReference>
<dbReference type="InterPro" id="IPR029062">
    <property type="entry name" value="Class_I_gatase-like"/>
</dbReference>
<dbReference type="InterPro" id="IPR002818">
    <property type="entry name" value="DJ-1/PfpI"/>
</dbReference>
<dbReference type="PANTHER" id="PTHR46796:SF6">
    <property type="entry name" value="ARAC SUBFAMILY"/>
    <property type="match status" value="1"/>
</dbReference>
<dbReference type="Gene3D" id="3.40.50.880">
    <property type="match status" value="1"/>
</dbReference>
<dbReference type="InterPro" id="IPR018062">
    <property type="entry name" value="HTH_AraC-typ_CS"/>
</dbReference>
<dbReference type="PROSITE" id="PS00041">
    <property type="entry name" value="HTH_ARAC_FAMILY_1"/>
    <property type="match status" value="1"/>
</dbReference>
<feature type="domain" description="HTH araC/xylS-type" evidence="4">
    <location>
        <begin position="228"/>
        <end position="326"/>
    </location>
</feature>
<keyword evidence="1" id="KW-0805">Transcription regulation</keyword>
<dbReference type="GO" id="GO:0043565">
    <property type="term" value="F:sequence-specific DNA binding"/>
    <property type="evidence" value="ECO:0007669"/>
    <property type="project" value="InterPro"/>
</dbReference>
<keyword evidence="2" id="KW-0238">DNA-binding</keyword>
<accession>A0A497X147</accession>
<dbReference type="InterPro" id="IPR018060">
    <property type="entry name" value="HTH_AraC"/>
</dbReference>
<dbReference type="SMART" id="SM00342">
    <property type="entry name" value="HTH_ARAC"/>
    <property type="match status" value="1"/>
</dbReference>
<name>A0A497X147_9RHOB</name>
<evidence type="ECO:0000256" key="1">
    <source>
        <dbReference type="ARBA" id="ARBA00023015"/>
    </source>
</evidence>